<organism evidence="4 5">
    <name type="scientific">Pseudooceanicola batsensis (strain ATCC BAA-863 / DSM 15984 / KCTC 12145 / HTCC2597)</name>
    <name type="common">Oceanicola batsensis</name>
    <dbReference type="NCBI Taxonomy" id="252305"/>
    <lineage>
        <taxon>Bacteria</taxon>
        <taxon>Pseudomonadati</taxon>
        <taxon>Pseudomonadota</taxon>
        <taxon>Alphaproteobacteria</taxon>
        <taxon>Rhodobacterales</taxon>
        <taxon>Paracoccaceae</taxon>
        <taxon>Pseudooceanicola</taxon>
    </lineage>
</organism>
<accession>A3TWI5</accession>
<evidence type="ECO:0000256" key="1">
    <source>
        <dbReference type="ARBA" id="ARBA00007734"/>
    </source>
</evidence>
<dbReference type="CDD" id="cd00254">
    <property type="entry name" value="LT-like"/>
    <property type="match status" value="1"/>
</dbReference>
<evidence type="ECO:0000259" key="3">
    <source>
        <dbReference type="Pfam" id="PF01464"/>
    </source>
</evidence>
<dbReference type="InterPro" id="IPR008258">
    <property type="entry name" value="Transglycosylase_SLT_dom_1"/>
</dbReference>
<dbReference type="Proteomes" id="UP000004318">
    <property type="component" value="Unassembled WGS sequence"/>
</dbReference>
<dbReference type="PANTHER" id="PTHR37423">
    <property type="entry name" value="SOLUBLE LYTIC MUREIN TRANSGLYCOSYLASE-RELATED"/>
    <property type="match status" value="1"/>
</dbReference>
<gene>
    <name evidence="4" type="ORF">OB2597_12076</name>
</gene>
<evidence type="ECO:0000313" key="4">
    <source>
        <dbReference type="EMBL" id="EAQ03981.1"/>
    </source>
</evidence>
<dbReference type="Pfam" id="PF01464">
    <property type="entry name" value="SLT"/>
    <property type="match status" value="1"/>
</dbReference>
<dbReference type="STRING" id="252305.OB2597_12076"/>
<comment type="similarity">
    <text evidence="1">Belongs to the transglycosylase Slt family.</text>
</comment>
<dbReference type="InterPro" id="IPR023346">
    <property type="entry name" value="Lysozyme-like_dom_sf"/>
</dbReference>
<evidence type="ECO:0000256" key="2">
    <source>
        <dbReference type="ARBA" id="ARBA00009387"/>
    </source>
</evidence>
<dbReference type="PANTHER" id="PTHR37423:SF2">
    <property type="entry name" value="MEMBRANE-BOUND LYTIC MUREIN TRANSGLYCOSYLASE C"/>
    <property type="match status" value="1"/>
</dbReference>
<feature type="domain" description="Transglycosylase SLT" evidence="3">
    <location>
        <begin position="55"/>
        <end position="147"/>
    </location>
</feature>
<evidence type="ECO:0000313" key="5">
    <source>
        <dbReference type="Proteomes" id="UP000004318"/>
    </source>
</evidence>
<dbReference type="HOGENOM" id="CLU_114539_0_0_5"/>
<dbReference type="eggNOG" id="COG0741">
    <property type="taxonomic scope" value="Bacteria"/>
</dbReference>
<dbReference type="AlphaFoldDB" id="A3TWI5"/>
<dbReference type="SUPFAM" id="SSF53955">
    <property type="entry name" value="Lysozyme-like"/>
    <property type="match status" value="1"/>
</dbReference>
<dbReference type="Gene3D" id="1.10.530.10">
    <property type="match status" value="1"/>
</dbReference>
<sequence>MGPIGGGDYSEMMMTVRTLGILLISVVLAGCAARPELEPAAMALHPGETPELRRLVNRYSAHYDVPATLVHRVIQRESDYRPHARNGPYYGLMQILPATARGMGFQGKPRDLLDAETNLKWAVKYLRGAWLLSDGDEATAVGWYARGYYYEARDRCMLVETGLLDREIRRNC</sequence>
<name>A3TWI5_PSEBH</name>
<protein>
    <submittedName>
        <fullName evidence="4">Transglycosylase SLT domain protein</fullName>
    </submittedName>
</protein>
<comment type="caution">
    <text evidence="4">The sequence shown here is derived from an EMBL/GenBank/DDBJ whole genome shotgun (WGS) entry which is preliminary data.</text>
</comment>
<keyword evidence="5" id="KW-1185">Reference proteome</keyword>
<dbReference type="EMBL" id="AAMO01000003">
    <property type="protein sequence ID" value="EAQ03981.1"/>
    <property type="molecule type" value="Genomic_DNA"/>
</dbReference>
<proteinExistence type="inferred from homology"/>
<reference evidence="4" key="1">
    <citation type="journal article" date="2010" name="J. Bacteriol.">
        <title>Genome sequences of Oceanicola granulosus HTCC2516(T) and Oceanicola batsensis HTCC2597(TDelta).</title>
        <authorList>
            <person name="Thrash J.C."/>
            <person name="Cho J.C."/>
            <person name="Vergin K.L."/>
            <person name="Giovannoni S.J."/>
        </authorList>
    </citation>
    <scope>NUCLEOTIDE SEQUENCE [LARGE SCALE GENOMIC DNA]</scope>
    <source>
        <strain evidence="4">HTCC2597</strain>
    </source>
</reference>
<comment type="similarity">
    <text evidence="2">Belongs to the virb1 family.</text>
</comment>